<evidence type="ECO:0000313" key="3">
    <source>
        <dbReference type="EMBL" id="KAG0472166.1"/>
    </source>
</evidence>
<sequence>MIEWEGTWRTAVAKCHRRIPVGGHVPRSVPTPGRRKRGGGSRVITRVETNGNLVSPANGAPNSFKISKKVEPFRFSLLITVLCFLFALSKETMEPHRPRKRDDVM</sequence>
<gene>
    <name evidence="3" type="ORF">HPP92_016712</name>
</gene>
<evidence type="ECO:0000313" key="4">
    <source>
        <dbReference type="Proteomes" id="UP000639772"/>
    </source>
</evidence>
<dbReference type="AlphaFoldDB" id="A0A835UUH0"/>
<dbReference type="Proteomes" id="UP000639772">
    <property type="component" value="Unassembled WGS sequence"/>
</dbReference>
<proteinExistence type="predicted"/>
<keyword evidence="2" id="KW-0472">Membrane</keyword>
<protein>
    <submittedName>
        <fullName evidence="3">Uncharacterized protein</fullName>
    </submittedName>
</protein>
<dbReference type="EMBL" id="JADCNM010000008">
    <property type="protein sequence ID" value="KAG0472166.1"/>
    <property type="molecule type" value="Genomic_DNA"/>
</dbReference>
<name>A0A835UUH0_VANPL</name>
<evidence type="ECO:0000256" key="1">
    <source>
        <dbReference type="SAM" id="MobiDB-lite"/>
    </source>
</evidence>
<reference evidence="3 4" key="1">
    <citation type="journal article" date="2020" name="Nat. Food">
        <title>A phased Vanilla planifolia genome enables genetic improvement of flavour and production.</title>
        <authorList>
            <person name="Hasing T."/>
            <person name="Tang H."/>
            <person name="Brym M."/>
            <person name="Khazi F."/>
            <person name="Huang T."/>
            <person name="Chambers A.H."/>
        </authorList>
    </citation>
    <scope>NUCLEOTIDE SEQUENCE [LARGE SCALE GENOMIC DNA]</scope>
    <source>
        <tissue evidence="3">Leaf</tissue>
    </source>
</reference>
<accession>A0A835UUH0</accession>
<feature type="region of interest" description="Disordered" evidence="1">
    <location>
        <begin position="21"/>
        <end position="43"/>
    </location>
</feature>
<keyword evidence="2" id="KW-0812">Transmembrane</keyword>
<comment type="caution">
    <text evidence="3">The sequence shown here is derived from an EMBL/GenBank/DDBJ whole genome shotgun (WGS) entry which is preliminary data.</text>
</comment>
<evidence type="ECO:0000256" key="2">
    <source>
        <dbReference type="SAM" id="Phobius"/>
    </source>
</evidence>
<organism evidence="3 4">
    <name type="scientific">Vanilla planifolia</name>
    <name type="common">Vanilla</name>
    <dbReference type="NCBI Taxonomy" id="51239"/>
    <lineage>
        <taxon>Eukaryota</taxon>
        <taxon>Viridiplantae</taxon>
        <taxon>Streptophyta</taxon>
        <taxon>Embryophyta</taxon>
        <taxon>Tracheophyta</taxon>
        <taxon>Spermatophyta</taxon>
        <taxon>Magnoliopsida</taxon>
        <taxon>Liliopsida</taxon>
        <taxon>Asparagales</taxon>
        <taxon>Orchidaceae</taxon>
        <taxon>Vanilloideae</taxon>
        <taxon>Vanilleae</taxon>
        <taxon>Vanilla</taxon>
    </lineage>
</organism>
<keyword evidence="2" id="KW-1133">Transmembrane helix</keyword>
<feature type="transmembrane region" description="Helical" evidence="2">
    <location>
        <begin position="72"/>
        <end position="89"/>
    </location>
</feature>